<dbReference type="EMBL" id="JADYXP020000001">
    <property type="protein sequence ID" value="KAL0133538.1"/>
    <property type="molecule type" value="Genomic_DNA"/>
</dbReference>
<organism evidence="2 3">
    <name type="scientific">Cardiocondyla obscurior</name>
    <dbReference type="NCBI Taxonomy" id="286306"/>
    <lineage>
        <taxon>Eukaryota</taxon>
        <taxon>Metazoa</taxon>
        <taxon>Ecdysozoa</taxon>
        <taxon>Arthropoda</taxon>
        <taxon>Hexapoda</taxon>
        <taxon>Insecta</taxon>
        <taxon>Pterygota</taxon>
        <taxon>Neoptera</taxon>
        <taxon>Endopterygota</taxon>
        <taxon>Hymenoptera</taxon>
        <taxon>Apocrita</taxon>
        <taxon>Aculeata</taxon>
        <taxon>Formicoidea</taxon>
        <taxon>Formicidae</taxon>
        <taxon>Myrmicinae</taxon>
        <taxon>Cardiocondyla</taxon>
    </lineage>
</organism>
<proteinExistence type="predicted"/>
<sequence length="82" mass="9112">MLIGNNRRGGGLRPRLSPGERNAKSAQRRRGGSSESRTTNDDASRRGAVRTGTRCTCTRPELPTRANMKMFRRHSDSDNPIT</sequence>
<name>A0AAW2H1V2_9HYME</name>
<protein>
    <submittedName>
        <fullName evidence="2">Uncharacterized protein</fullName>
    </submittedName>
</protein>
<dbReference type="Proteomes" id="UP001430953">
    <property type="component" value="Unassembled WGS sequence"/>
</dbReference>
<keyword evidence="3" id="KW-1185">Reference proteome</keyword>
<reference evidence="2 3" key="1">
    <citation type="submission" date="2023-03" db="EMBL/GenBank/DDBJ databases">
        <title>High recombination rates correlate with genetic variation in Cardiocondyla obscurior ants.</title>
        <authorList>
            <person name="Errbii M."/>
        </authorList>
    </citation>
    <scope>NUCLEOTIDE SEQUENCE [LARGE SCALE GENOMIC DNA]</scope>
    <source>
        <strain evidence="2">Alpha-2009</strain>
        <tissue evidence="2">Whole body</tissue>
    </source>
</reference>
<dbReference type="AlphaFoldDB" id="A0AAW2H1V2"/>
<feature type="region of interest" description="Disordered" evidence="1">
    <location>
        <begin position="1"/>
        <end position="82"/>
    </location>
</feature>
<comment type="caution">
    <text evidence="2">The sequence shown here is derived from an EMBL/GenBank/DDBJ whole genome shotgun (WGS) entry which is preliminary data.</text>
</comment>
<evidence type="ECO:0000313" key="3">
    <source>
        <dbReference type="Proteomes" id="UP001430953"/>
    </source>
</evidence>
<feature type="compositionally biased region" description="Basic and acidic residues" evidence="1">
    <location>
        <begin position="73"/>
        <end position="82"/>
    </location>
</feature>
<evidence type="ECO:0000313" key="2">
    <source>
        <dbReference type="EMBL" id="KAL0133538.1"/>
    </source>
</evidence>
<gene>
    <name evidence="2" type="ORF">PUN28_000931</name>
</gene>
<accession>A0AAW2H1V2</accession>
<evidence type="ECO:0000256" key="1">
    <source>
        <dbReference type="SAM" id="MobiDB-lite"/>
    </source>
</evidence>